<proteinExistence type="predicted"/>
<feature type="transmembrane region" description="Helical" evidence="5">
    <location>
        <begin position="23"/>
        <end position="46"/>
    </location>
</feature>
<dbReference type="InterPro" id="IPR008217">
    <property type="entry name" value="Ccc1_fam"/>
</dbReference>
<protein>
    <submittedName>
        <fullName evidence="6">VIT family protein</fullName>
    </submittedName>
</protein>
<keyword evidence="2 5" id="KW-0812">Transmembrane</keyword>
<dbReference type="OrthoDB" id="188924at2"/>
<evidence type="ECO:0000256" key="3">
    <source>
        <dbReference type="ARBA" id="ARBA00022989"/>
    </source>
</evidence>
<dbReference type="Pfam" id="PF01988">
    <property type="entry name" value="VIT1"/>
    <property type="match status" value="1"/>
</dbReference>
<keyword evidence="4 5" id="KW-0472">Membrane</keyword>
<reference evidence="6 7" key="1">
    <citation type="submission" date="2018-11" db="EMBL/GenBank/DDBJ databases">
        <authorList>
            <person name="Da X."/>
        </authorList>
    </citation>
    <scope>NUCLEOTIDE SEQUENCE [LARGE SCALE GENOMIC DNA]</scope>
    <source>
        <strain evidence="6 7">S14-144</strain>
    </source>
</reference>
<feature type="transmembrane region" description="Helical" evidence="5">
    <location>
        <begin position="183"/>
        <end position="202"/>
    </location>
</feature>
<dbReference type="RefSeq" id="WP_124797846.1">
    <property type="nucleotide sequence ID" value="NZ_CP034170.1"/>
</dbReference>
<keyword evidence="7" id="KW-1185">Reference proteome</keyword>
<feature type="transmembrane region" description="Helical" evidence="5">
    <location>
        <begin position="214"/>
        <end position="235"/>
    </location>
</feature>
<gene>
    <name evidence="6" type="ORF">EH165_02290</name>
</gene>
<dbReference type="GO" id="GO:0005384">
    <property type="term" value="F:manganese ion transmembrane transporter activity"/>
    <property type="evidence" value="ECO:0007669"/>
    <property type="project" value="InterPro"/>
</dbReference>
<dbReference type="KEGG" id="nak:EH165_02290"/>
<dbReference type="AlphaFoldDB" id="A0A3G8ZTN4"/>
<evidence type="ECO:0000256" key="2">
    <source>
        <dbReference type="ARBA" id="ARBA00022692"/>
    </source>
</evidence>
<feature type="transmembrane region" description="Helical" evidence="5">
    <location>
        <begin position="53"/>
        <end position="72"/>
    </location>
</feature>
<comment type="subcellular location">
    <subcellularLocation>
        <location evidence="1">Endomembrane system</location>
        <topology evidence="1">Multi-pass membrane protein</topology>
    </subcellularLocation>
</comment>
<evidence type="ECO:0000256" key="4">
    <source>
        <dbReference type="ARBA" id="ARBA00023136"/>
    </source>
</evidence>
<reference evidence="6 7" key="2">
    <citation type="submission" date="2018-12" db="EMBL/GenBank/DDBJ databases">
        <title>Nakamurella antarcticus sp. nov., isolated from Antarctica South Shetland Islands soil.</title>
        <authorList>
            <person name="Peng F."/>
        </authorList>
    </citation>
    <scope>NUCLEOTIDE SEQUENCE [LARGE SCALE GENOMIC DNA]</scope>
    <source>
        <strain evidence="6 7">S14-144</strain>
    </source>
</reference>
<dbReference type="Proteomes" id="UP000268084">
    <property type="component" value="Chromosome"/>
</dbReference>
<evidence type="ECO:0000313" key="7">
    <source>
        <dbReference type="Proteomes" id="UP000268084"/>
    </source>
</evidence>
<dbReference type="GO" id="GO:0030026">
    <property type="term" value="P:intracellular manganese ion homeostasis"/>
    <property type="evidence" value="ECO:0007669"/>
    <property type="project" value="InterPro"/>
</dbReference>
<dbReference type="CDD" id="cd02432">
    <property type="entry name" value="Nodulin-21_like_1"/>
    <property type="match status" value="1"/>
</dbReference>
<accession>A0A3G8ZTN4</accession>
<organism evidence="6 7">
    <name type="scientific">Nakamurella antarctica</name>
    <dbReference type="NCBI Taxonomy" id="1902245"/>
    <lineage>
        <taxon>Bacteria</taxon>
        <taxon>Bacillati</taxon>
        <taxon>Actinomycetota</taxon>
        <taxon>Actinomycetes</taxon>
        <taxon>Nakamurellales</taxon>
        <taxon>Nakamurellaceae</taxon>
        <taxon>Nakamurella</taxon>
    </lineage>
</organism>
<dbReference type="EMBL" id="CP034170">
    <property type="protein sequence ID" value="AZI57161.1"/>
    <property type="molecule type" value="Genomic_DNA"/>
</dbReference>
<dbReference type="PANTHER" id="PTHR31851">
    <property type="entry name" value="FE(2+)/MN(2+) TRANSPORTER PCL1"/>
    <property type="match status" value="1"/>
</dbReference>
<sequence>MSTNLSATGVEPHDNFSSSRLNWLRASVLGANDGIVSTAALVLGFAGATSDRSALLLAGIVGLLAGAMSMGVGEYVSVATQRASEQAMLALERRELAEWPEQELEELTQIYQAKGLSAELASRVAVELTAKDAFRAHAEAELGLDPDELTNPWHAAFASFLSFVTGAMIPLLAVLLGANAAMIAVSVGVAMALTGWFSSVLGRTALAPALLRNVGGGALAMVITYGLGSLAGSLIM</sequence>
<keyword evidence="3 5" id="KW-1133">Transmembrane helix</keyword>
<name>A0A3G8ZTN4_9ACTN</name>
<evidence type="ECO:0000256" key="5">
    <source>
        <dbReference type="SAM" id="Phobius"/>
    </source>
</evidence>
<feature type="transmembrane region" description="Helical" evidence="5">
    <location>
        <begin position="153"/>
        <end position="176"/>
    </location>
</feature>
<evidence type="ECO:0000256" key="1">
    <source>
        <dbReference type="ARBA" id="ARBA00004127"/>
    </source>
</evidence>
<dbReference type="GO" id="GO:0012505">
    <property type="term" value="C:endomembrane system"/>
    <property type="evidence" value="ECO:0007669"/>
    <property type="project" value="UniProtKB-SubCell"/>
</dbReference>
<evidence type="ECO:0000313" key="6">
    <source>
        <dbReference type="EMBL" id="AZI57161.1"/>
    </source>
</evidence>